<evidence type="ECO:0000256" key="1">
    <source>
        <dbReference type="ARBA" id="ARBA00006484"/>
    </source>
</evidence>
<organism evidence="5 6">
    <name type="scientific">Rhypophila decipiens</name>
    <dbReference type="NCBI Taxonomy" id="261697"/>
    <lineage>
        <taxon>Eukaryota</taxon>
        <taxon>Fungi</taxon>
        <taxon>Dikarya</taxon>
        <taxon>Ascomycota</taxon>
        <taxon>Pezizomycotina</taxon>
        <taxon>Sordariomycetes</taxon>
        <taxon>Sordariomycetidae</taxon>
        <taxon>Sordariales</taxon>
        <taxon>Naviculisporaceae</taxon>
        <taxon>Rhypophila</taxon>
    </lineage>
</organism>
<gene>
    <name evidence="5" type="ORF">QBC37DRAFT_480777</name>
</gene>
<reference evidence="5" key="1">
    <citation type="journal article" date="2023" name="Mol. Phylogenet. Evol.">
        <title>Genome-scale phylogeny and comparative genomics of the fungal order Sordariales.</title>
        <authorList>
            <person name="Hensen N."/>
            <person name="Bonometti L."/>
            <person name="Westerberg I."/>
            <person name="Brannstrom I.O."/>
            <person name="Guillou S."/>
            <person name="Cros-Aarteil S."/>
            <person name="Calhoun S."/>
            <person name="Haridas S."/>
            <person name="Kuo A."/>
            <person name="Mondo S."/>
            <person name="Pangilinan J."/>
            <person name="Riley R."/>
            <person name="LaButti K."/>
            <person name="Andreopoulos B."/>
            <person name="Lipzen A."/>
            <person name="Chen C."/>
            <person name="Yan M."/>
            <person name="Daum C."/>
            <person name="Ng V."/>
            <person name="Clum A."/>
            <person name="Steindorff A."/>
            <person name="Ohm R.A."/>
            <person name="Martin F."/>
            <person name="Silar P."/>
            <person name="Natvig D.O."/>
            <person name="Lalanne C."/>
            <person name="Gautier V."/>
            <person name="Ament-Velasquez S.L."/>
            <person name="Kruys A."/>
            <person name="Hutchinson M.I."/>
            <person name="Powell A.J."/>
            <person name="Barry K."/>
            <person name="Miller A.N."/>
            <person name="Grigoriev I.V."/>
            <person name="Debuchy R."/>
            <person name="Gladieux P."/>
            <person name="Hiltunen Thoren M."/>
            <person name="Johannesson H."/>
        </authorList>
    </citation>
    <scope>NUCLEOTIDE SEQUENCE</scope>
    <source>
        <strain evidence="5">PSN293</strain>
    </source>
</reference>
<comment type="caution">
    <text evidence="5">The sequence shown here is derived from an EMBL/GenBank/DDBJ whole genome shotgun (WGS) entry which is preliminary data.</text>
</comment>
<reference evidence="5" key="2">
    <citation type="submission" date="2023-05" db="EMBL/GenBank/DDBJ databases">
        <authorList>
            <consortium name="Lawrence Berkeley National Laboratory"/>
            <person name="Steindorff A."/>
            <person name="Hensen N."/>
            <person name="Bonometti L."/>
            <person name="Westerberg I."/>
            <person name="Brannstrom I.O."/>
            <person name="Guillou S."/>
            <person name="Cros-Aarteil S."/>
            <person name="Calhoun S."/>
            <person name="Haridas S."/>
            <person name="Kuo A."/>
            <person name="Mondo S."/>
            <person name="Pangilinan J."/>
            <person name="Riley R."/>
            <person name="Labutti K."/>
            <person name="Andreopoulos B."/>
            <person name="Lipzen A."/>
            <person name="Chen C."/>
            <person name="Yanf M."/>
            <person name="Daum C."/>
            <person name="Ng V."/>
            <person name="Clum A."/>
            <person name="Ohm R."/>
            <person name="Martin F."/>
            <person name="Silar P."/>
            <person name="Natvig D."/>
            <person name="Lalanne C."/>
            <person name="Gautier V."/>
            <person name="Ament-Velasquez S.L."/>
            <person name="Kruys A."/>
            <person name="Hutchinson M.I."/>
            <person name="Powell A.J."/>
            <person name="Barry K."/>
            <person name="Miller A.N."/>
            <person name="Grigoriev I.V."/>
            <person name="Debuchy R."/>
            <person name="Gladieux P."/>
            <person name="Thoren M.H."/>
            <person name="Johannesson H."/>
        </authorList>
    </citation>
    <scope>NUCLEOTIDE SEQUENCE</scope>
    <source>
        <strain evidence="5">PSN293</strain>
    </source>
</reference>
<dbReference type="Proteomes" id="UP001301769">
    <property type="component" value="Unassembled WGS sequence"/>
</dbReference>
<dbReference type="AlphaFoldDB" id="A0AAN7BCV7"/>
<keyword evidence="3" id="KW-0560">Oxidoreductase</keyword>
<dbReference type="FunFam" id="3.40.50.720:FF:000084">
    <property type="entry name" value="Short-chain dehydrogenase reductase"/>
    <property type="match status" value="1"/>
</dbReference>
<dbReference type="PANTHER" id="PTHR43477">
    <property type="entry name" value="DIHYDROANTICAPSIN 7-DEHYDROGENASE"/>
    <property type="match status" value="1"/>
</dbReference>
<keyword evidence="6" id="KW-1185">Reference proteome</keyword>
<dbReference type="PRINTS" id="PR00080">
    <property type="entry name" value="SDRFAMILY"/>
</dbReference>
<comment type="similarity">
    <text evidence="1">Belongs to the short-chain dehydrogenases/reductases (SDR) family.</text>
</comment>
<dbReference type="InterPro" id="IPR036291">
    <property type="entry name" value="NAD(P)-bd_dom_sf"/>
</dbReference>
<dbReference type="PRINTS" id="PR00081">
    <property type="entry name" value="GDHRDH"/>
</dbReference>
<feature type="region of interest" description="Disordered" evidence="4">
    <location>
        <begin position="267"/>
        <end position="302"/>
    </location>
</feature>
<feature type="compositionally biased region" description="Polar residues" evidence="4">
    <location>
        <begin position="290"/>
        <end position="302"/>
    </location>
</feature>
<dbReference type="EMBL" id="MU858070">
    <property type="protein sequence ID" value="KAK4216310.1"/>
    <property type="molecule type" value="Genomic_DNA"/>
</dbReference>
<accession>A0AAN7BCV7</accession>
<dbReference type="SUPFAM" id="SSF51735">
    <property type="entry name" value="NAD(P)-binding Rossmann-fold domains"/>
    <property type="match status" value="1"/>
</dbReference>
<evidence type="ECO:0000313" key="6">
    <source>
        <dbReference type="Proteomes" id="UP001301769"/>
    </source>
</evidence>
<dbReference type="InterPro" id="IPR051122">
    <property type="entry name" value="SDR_DHRS6-like"/>
</dbReference>
<keyword evidence="2" id="KW-0521">NADP</keyword>
<protein>
    <submittedName>
        <fullName evidence="5">Uncharacterized protein</fullName>
    </submittedName>
</protein>
<dbReference type="PANTHER" id="PTHR43477:SF1">
    <property type="entry name" value="DIHYDROANTICAPSIN 7-DEHYDROGENASE"/>
    <property type="match status" value="1"/>
</dbReference>
<evidence type="ECO:0000256" key="2">
    <source>
        <dbReference type="ARBA" id="ARBA00022857"/>
    </source>
</evidence>
<dbReference type="GO" id="GO:0016491">
    <property type="term" value="F:oxidoreductase activity"/>
    <property type="evidence" value="ECO:0007669"/>
    <property type="project" value="UniProtKB-KW"/>
</dbReference>
<sequence length="302" mass="31901">MSVPRAFDFTGEVALVTGGGCRMVDELGNGSAVALLLARHGARVVVVDRDLDAANETKRMIDEEGGVAEVVLCDVTIDAECKAAVTKAVELFGKLDILINIVGRGEPVGTSEMVDLQQFDYGIHYNVTSMVQMVRYAVPAMRSNGKGAIVNMSSICGLTGGSPGVFYSTSKGAIVQMTRAMVGHHGADNIRVNCVCPGLAYTPMARSRGISAEMREERKGMGFLKYEGTALDIAYAMLFLCSKEARWITGAILPVDGGYTAGRDHPKMGHMAMGHGQGHGHGHGHGEGNASGTESGNAQDHK</sequence>
<dbReference type="InterPro" id="IPR002347">
    <property type="entry name" value="SDR_fam"/>
</dbReference>
<evidence type="ECO:0000256" key="4">
    <source>
        <dbReference type="SAM" id="MobiDB-lite"/>
    </source>
</evidence>
<evidence type="ECO:0000256" key="3">
    <source>
        <dbReference type="ARBA" id="ARBA00023002"/>
    </source>
</evidence>
<dbReference type="Gene3D" id="3.40.50.720">
    <property type="entry name" value="NAD(P)-binding Rossmann-like Domain"/>
    <property type="match status" value="1"/>
</dbReference>
<evidence type="ECO:0000313" key="5">
    <source>
        <dbReference type="EMBL" id="KAK4216310.1"/>
    </source>
</evidence>
<dbReference type="Pfam" id="PF13561">
    <property type="entry name" value="adh_short_C2"/>
    <property type="match status" value="1"/>
</dbReference>
<dbReference type="CDD" id="cd05233">
    <property type="entry name" value="SDR_c"/>
    <property type="match status" value="1"/>
</dbReference>
<name>A0AAN7BCV7_9PEZI</name>
<proteinExistence type="inferred from homology"/>